<dbReference type="EMBL" id="LGVV01000058">
    <property type="protein sequence ID" value="KNX40308.1"/>
    <property type="molecule type" value="Genomic_DNA"/>
</dbReference>
<dbReference type="OrthoDB" id="7709484at2"/>
<dbReference type="STRING" id="74031.SAMN04488077_11721"/>
<organism evidence="3 4">
    <name type="scientific">Roseovarius tolerans</name>
    <dbReference type="NCBI Taxonomy" id="74031"/>
    <lineage>
        <taxon>Bacteria</taxon>
        <taxon>Pseudomonadati</taxon>
        <taxon>Pseudomonadota</taxon>
        <taxon>Alphaproteobacteria</taxon>
        <taxon>Rhodobacterales</taxon>
        <taxon>Roseobacteraceae</taxon>
        <taxon>Roseovarius</taxon>
    </lineage>
</organism>
<keyword evidence="4" id="KW-1185">Reference proteome</keyword>
<dbReference type="AlphaFoldDB" id="A0A0L6CRY5"/>
<reference evidence="4" key="1">
    <citation type="submission" date="2015-07" db="EMBL/GenBank/DDBJ databases">
        <title>Draft Genome Sequence of Roseovarius tolerans EL-164, a producer of N-Acylated Alanine Methyl Esters (NAMEs).</title>
        <authorList>
            <person name="Voget S."/>
            <person name="Bruns H."/>
            <person name="Wagner-Doebler I."/>
            <person name="Schulz S."/>
            <person name="Daniel R."/>
        </authorList>
    </citation>
    <scope>NUCLEOTIDE SEQUENCE [LARGE SCALE GENOMIC DNA]</scope>
    <source>
        <strain evidence="4">EL-164</strain>
    </source>
</reference>
<accession>A0A0L6CRY5</accession>
<evidence type="ECO:0000313" key="4">
    <source>
        <dbReference type="Proteomes" id="UP000037046"/>
    </source>
</evidence>
<feature type="transmembrane region" description="Helical" evidence="1">
    <location>
        <begin position="38"/>
        <end position="57"/>
    </location>
</feature>
<proteinExistence type="predicted"/>
<sequence length="166" mass="17833">MTLEITARAALWFLPFVVPICAWVALSDMRSMKIPNIAVLALLATFVLVGLWVLPLPEYAWRFSHLAVLLVVGMLANAIGVMGAGDAKFIAAAGPFVVLGDAALLCLLFAAVLIAAFATHRIAMYSPLRRITPDWASWQMTKKFPMGLALGPTLALYLGLGTIYGS</sequence>
<feature type="transmembrane region" description="Helical" evidence="1">
    <location>
        <begin position="6"/>
        <end position="26"/>
    </location>
</feature>
<feature type="transmembrane region" description="Helical" evidence="1">
    <location>
        <begin position="144"/>
        <end position="164"/>
    </location>
</feature>
<keyword evidence="1" id="KW-0812">Transmembrane</keyword>
<dbReference type="Gene3D" id="1.20.120.1220">
    <property type="match status" value="1"/>
</dbReference>
<keyword evidence="1" id="KW-0472">Membrane</keyword>
<dbReference type="Proteomes" id="UP000037046">
    <property type="component" value="Unassembled WGS sequence"/>
</dbReference>
<comment type="caution">
    <text evidence="3">The sequence shown here is derived from an EMBL/GenBank/DDBJ whole genome shotgun (WGS) entry which is preliminary data.</text>
</comment>
<feature type="transmembrane region" description="Helical" evidence="1">
    <location>
        <begin position="96"/>
        <end position="124"/>
    </location>
</feature>
<feature type="domain" description="Prepilin type IV endopeptidase peptidase" evidence="2">
    <location>
        <begin position="17"/>
        <end position="117"/>
    </location>
</feature>
<evidence type="ECO:0000313" key="3">
    <source>
        <dbReference type="EMBL" id="KNX40308.1"/>
    </source>
</evidence>
<dbReference type="InterPro" id="IPR000045">
    <property type="entry name" value="Prepilin_IV_endopep_pep"/>
</dbReference>
<evidence type="ECO:0000259" key="2">
    <source>
        <dbReference type="Pfam" id="PF01478"/>
    </source>
</evidence>
<evidence type="ECO:0000256" key="1">
    <source>
        <dbReference type="SAM" id="Phobius"/>
    </source>
</evidence>
<dbReference type="Pfam" id="PF01478">
    <property type="entry name" value="Peptidase_A24"/>
    <property type="match status" value="1"/>
</dbReference>
<name>A0A0L6CRY5_9RHOB</name>
<dbReference type="RefSeq" id="WP_050664011.1">
    <property type="nucleotide sequence ID" value="NZ_CP118494.1"/>
</dbReference>
<dbReference type="GO" id="GO:0004190">
    <property type="term" value="F:aspartic-type endopeptidase activity"/>
    <property type="evidence" value="ECO:0007669"/>
    <property type="project" value="InterPro"/>
</dbReference>
<dbReference type="GO" id="GO:0016020">
    <property type="term" value="C:membrane"/>
    <property type="evidence" value="ECO:0007669"/>
    <property type="project" value="InterPro"/>
</dbReference>
<gene>
    <name evidence="3" type="ORF">ROTO_31630</name>
</gene>
<feature type="transmembrane region" description="Helical" evidence="1">
    <location>
        <begin position="63"/>
        <end position="84"/>
    </location>
</feature>
<keyword evidence="1" id="KW-1133">Transmembrane helix</keyword>
<protein>
    <submittedName>
        <fullName evidence="3">Type IV leader peptidase family protein</fullName>
    </submittedName>
</protein>
<dbReference type="PATRIC" id="fig|74031.6.peg.3232"/>